<organism evidence="2 3">
    <name type="scientific">Candidatus Weimeria bifida</name>
    <dbReference type="NCBI Taxonomy" id="2599074"/>
    <lineage>
        <taxon>Bacteria</taxon>
        <taxon>Bacillati</taxon>
        <taxon>Bacillota</taxon>
        <taxon>Clostridia</taxon>
        <taxon>Lachnospirales</taxon>
        <taxon>Lachnospiraceae</taxon>
        <taxon>Candidatus Weimeria</taxon>
    </lineage>
</organism>
<gene>
    <name evidence="2" type="ORF">FRC54_05635</name>
</gene>
<feature type="region of interest" description="Disordered" evidence="1">
    <location>
        <begin position="17"/>
        <end position="92"/>
    </location>
</feature>
<accession>A0A6N7IYH6</accession>
<evidence type="ECO:0000313" key="3">
    <source>
        <dbReference type="Proteomes" id="UP000460257"/>
    </source>
</evidence>
<dbReference type="AlphaFoldDB" id="A0A6N7IYH6"/>
<name>A0A6N7IYH6_9FIRM</name>
<comment type="caution">
    <text evidence="2">The sequence shown here is derived from an EMBL/GenBank/DDBJ whole genome shotgun (WGS) entry which is preliminary data.</text>
</comment>
<reference evidence="2" key="1">
    <citation type="journal article" date="2020" name="Appl. Environ. Microbiol.">
        <title>Medium-Chain Fatty Acid Synthesis by 'Candidatus Weimeria bifida' gen. nov., sp. nov., and 'Candidatus Pseudoramibacter fermentans' sp. nov.</title>
        <authorList>
            <person name="Scarborough M.J."/>
            <person name="Myers K.S."/>
            <person name="Donohue T.J."/>
            <person name="Noguera D.R."/>
        </authorList>
    </citation>
    <scope>NUCLEOTIDE SEQUENCE</scope>
    <source>
        <strain evidence="2">LCO1.1</strain>
    </source>
</reference>
<evidence type="ECO:0000256" key="1">
    <source>
        <dbReference type="SAM" id="MobiDB-lite"/>
    </source>
</evidence>
<sequence length="108" mass="11728">MPIIPVMYQQTLQNTQAVSQQKGADDARPNINQQVVSDNVTKSAEQAQRTVAKKSESAKESALNPDGNNGGAALSDQRRNKKKKEEVTKEADGKVIKKGAFVSFDVKV</sequence>
<feature type="compositionally biased region" description="Basic and acidic residues" evidence="1">
    <location>
        <begin position="83"/>
        <end position="92"/>
    </location>
</feature>
<feature type="compositionally biased region" description="Polar residues" evidence="1">
    <location>
        <begin position="30"/>
        <end position="49"/>
    </location>
</feature>
<dbReference type="Proteomes" id="UP000460257">
    <property type="component" value="Unassembled WGS sequence"/>
</dbReference>
<protein>
    <submittedName>
        <fullName evidence="2">Uncharacterized protein</fullName>
    </submittedName>
</protein>
<evidence type="ECO:0000313" key="2">
    <source>
        <dbReference type="EMBL" id="MQN01396.1"/>
    </source>
</evidence>
<dbReference type="EMBL" id="VOGC01000006">
    <property type="protein sequence ID" value="MQN01396.1"/>
    <property type="molecule type" value="Genomic_DNA"/>
</dbReference>
<keyword evidence="3" id="KW-1185">Reference proteome</keyword>
<proteinExistence type="predicted"/>